<reference evidence="1" key="1">
    <citation type="journal article" date="2021" name="PeerJ">
        <title>Extensive microbial diversity within the chicken gut microbiome revealed by metagenomics and culture.</title>
        <authorList>
            <person name="Gilroy R."/>
            <person name="Ravi A."/>
            <person name="Getino M."/>
            <person name="Pursley I."/>
            <person name="Horton D.L."/>
            <person name="Alikhan N.F."/>
            <person name="Baker D."/>
            <person name="Gharbi K."/>
            <person name="Hall N."/>
            <person name="Watson M."/>
            <person name="Adriaenssens E.M."/>
            <person name="Foster-Nyarko E."/>
            <person name="Jarju S."/>
            <person name="Secka A."/>
            <person name="Antonio M."/>
            <person name="Oren A."/>
            <person name="Chaudhuri R.R."/>
            <person name="La Ragione R."/>
            <person name="Hildebrand F."/>
            <person name="Pallen M.J."/>
        </authorList>
    </citation>
    <scope>NUCLEOTIDE SEQUENCE</scope>
    <source>
        <strain evidence="1">ChiBcec8-14828</strain>
    </source>
</reference>
<dbReference type="Proteomes" id="UP000824209">
    <property type="component" value="Unassembled WGS sequence"/>
</dbReference>
<reference evidence="1" key="2">
    <citation type="submission" date="2021-04" db="EMBL/GenBank/DDBJ databases">
        <authorList>
            <person name="Gilroy R."/>
        </authorList>
    </citation>
    <scope>NUCLEOTIDE SEQUENCE</scope>
    <source>
        <strain evidence="1">ChiBcec8-14828</strain>
    </source>
</reference>
<comment type="caution">
    <text evidence="1">The sequence shown here is derived from an EMBL/GenBank/DDBJ whole genome shotgun (WGS) entry which is preliminary data.</text>
</comment>
<evidence type="ECO:0000313" key="1">
    <source>
        <dbReference type="EMBL" id="HJB39065.1"/>
    </source>
</evidence>
<dbReference type="EMBL" id="DWYA01000014">
    <property type="protein sequence ID" value="HJB39065.1"/>
    <property type="molecule type" value="Genomic_DNA"/>
</dbReference>
<accession>A0A9D2S1D5</accession>
<name>A0A9D2S1D5_9FIRM</name>
<evidence type="ECO:0000313" key="2">
    <source>
        <dbReference type="Proteomes" id="UP000824209"/>
    </source>
</evidence>
<dbReference type="AlphaFoldDB" id="A0A9D2S1D5"/>
<gene>
    <name evidence="1" type="ORF">H9943_01560</name>
</gene>
<proteinExistence type="predicted"/>
<organism evidence="1 2">
    <name type="scientific">Candidatus Ruthenibacterium avium</name>
    <dbReference type="NCBI Taxonomy" id="2838751"/>
    <lineage>
        <taxon>Bacteria</taxon>
        <taxon>Bacillati</taxon>
        <taxon>Bacillota</taxon>
        <taxon>Clostridia</taxon>
        <taxon>Eubacteriales</taxon>
        <taxon>Oscillospiraceae</taxon>
        <taxon>Ruthenibacterium</taxon>
    </lineage>
</organism>
<protein>
    <recommendedName>
        <fullName evidence="3">HNH domain-containing protein</fullName>
    </recommendedName>
</protein>
<evidence type="ECO:0008006" key="3">
    <source>
        <dbReference type="Google" id="ProtNLM"/>
    </source>
</evidence>
<sequence length="103" mass="12383">MKSILQDEKVCWMCKRLYNLRTVRGLEEHHVFQGRHRQLSEQYGLKVWLCARHHRNLRDGVHFNMRYAAALKNKAKRVFCDKYGEDAFFQVFGKIYEGSEEEC</sequence>